<keyword evidence="3" id="KW-1185">Reference proteome</keyword>
<organism evidence="1 3">
    <name type="scientific">Budvicia aquatica</name>
    <dbReference type="NCBI Taxonomy" id="82979"/>
    <lineage>
        <taxon>Bacteria</taxon>
        <taxon>Pseudomonadati</taxon>
        <taxon>Pseudomonadota</taxon>
        <taxon>Gammaproteobacteria</taxon>
        <taxon>Enterobacterales</taxon>
        <taxon>Budviciaceae</taxon>
        <taxon>Budvicia</taxon>
    </lineage>
</organism>
<reference evidence="2 4" key="3">
    <citation type="submission" date="2019-03" db="EMBL/GenBank/DDBJ databases">
        <authorList>
            <consortium name="Pathogen Informatics"/>
        </authorList>
    </citation>
    <scope>NUCLEOTIDE SEQUENCE [LARGE SCALE GENOMIC DNA]</scope>
    <source>
        <strain evidence="2 4">NCTC12282</strain>
    </source>
</reference>
<accession>A0A2C6DC59</accession>
<reference evidence="3" key="1">
    <citation type="submission" date="2017-09" db="EMBL/GenBank/DDBJ databases">
        <title>FDA dAtabase for Regulatory Grade micrObial Sequences (FDA-ARGOS): Supporting development and validation of Infectious Disease Dx tests.</title>
        <authorList>
            <person name="Minogue T."/>
            <person name="Wolcott M."/>
            <person name="Wasieloski L."/>
            <person name="Aguilar W."/>
            <person name="Moore D."/>
            <person name="Tallon L."/>
            <person name="Sadzewicz L."/>
            <person name="Ott S."/>
            <person name="Zhao X."/>
            <person name="Nagaraj S."/>
            <person name="Vavikolanu K."/>
            <person name="Aluvathingal J."/>
            <person name="Nadendla S."/>
            <person name="Sichtig H."/>
        </authorList>
    </citation>
    <scope>NUCLEOTIDE SEQUENCE [LARGE SCALE GENOMIC DNA]</scope>
    <source>
        <strain evidence="3">FDAARGOS_387</strain>
    </source>
</reference>
<sequence length="99" mass="11518">MNIYPSDIDPKSGKITYASLFETNFEGDTYFIDEDLLLIEYENDFAVDVSYHQPFNQLSVSVIYQSDWMEPVFKRVIEVNKEQLLNTLKQAIDIAEKGK</sequence>
<dbReference type="Proteomes" id="UP000224974">
    <property type="component" value="Unassembled WGS sequence"/>
</dbReference>
<gene>
    <name evidence="1" type="ORF">CRN84_05320</name>
    <name evidence="2" type="ORF">NCTC12282_01761</name>
</gene>
<evidence type="ECO:0000313" key="3">
    <source>
        <dbReference type="Proteomes" id="UP000224974"/>
    </source>
</evidence>
<dbReference type="RefSeq" id="WP_029095108.1">
    <property type="nucleotide sequence ID" value="NZ_CAADJA010000002.1"/>
</dbReference>
<dbReference type="EMBL" id="PDDX01000001">
    <property type="protein sequence ID" value="PHI28776.1"/>
    <property type="molecule type" value="Genomic_DNA"/>
</dbReference>
<evidence type="ECO:0000313" key="2">
    <source>
        <dbReference type="EMBL" id="VFS46831.1"/>
    </source>
</evidence>
<protein>
    <submittedName>
        <fullName evidence="1">Uncharacterized protein</fullName>
    </submittedName>
</protein>
<proteinExistence type="predicted"/>
<dbReference type="Proteomes" id="UP000373449">
    <property type="component" value="Unassembled WGS sequence"/>
</dbReference>
<dbReference type="OrthoDB" id="6624295at2"/>
<name>A0A2C6DC59_9GAMM</name>
<dbReference type="EMBL" id="CAADJA010000002">
    <property type="protein sequence ID" value="VFS46831.1"/>
    <property type="molecule type" value="Genomic_DNA"/>
</dbReference>
<evidence type="ECO:0000313" key="4">
    <source>
        <dbReference type="Proteomes" id="UP000373449"/>
    </source>
</evidence>
<dbReference type="AlphaFoldDB" id="A0A2C6DC59"/>
<evidence type="ECO:0000313" key="1">
    <source>
        <dbReference type="EMBL" id="PHI28776.1"/>
    </source>
</evidence>
<reference evidence="1" key="2">
    <citation type="submission" date="2017-09" db="EMBL/GenBank/DDBJ databases">
        <title>FDA dAtabase for Regulatory Grade micrObial Sequences (FDA-ARGOS): Supporting development and validation of Infectious Disease Dx tests.</title>
        <authorList>
            <person name="Minogue T."/>
            <person name="Wolcott M."/>
            <person name="Wasieloski L."/>
            <person name="Aguilar W."/>
            <person name="Moore D."/>
            <person name="Tallon L.J."/>
            <person name="Sadzewicz L."/>
            <person name="Ott S."/>
            <person name="Zhao X."/>
            <person name="Nagaraj S."/>
            <person name="Vavikolanu K."/>
            <person name="Aluvathingal J."/>
            <person name="Nadendla S."/>
            <person name="Sichtig H."/>
        </authorList>
    </citation>
    <scope>NUCLEOTIDE SEQUENCE</scope>
    <source>
        <strain evidence="1">FDAARGOS_387</strain>
    </source>
</reference>